<dbReference type="Proteomes" id="UP001165044">
    <property type="component" value="Unassembled WGS sequence"/>
</dbReference>
<comment type="caution">
    <text evidence="10">The sequence shown here is derived from an EMBL/GenBank/DDBJ whole genome shotgun (WGS) entry which is preliminary data.</text>
</comment>
<evidence type="ECO:0000256" key="8">
    <source>
        <dbReference type="ARBA" id="ARBA00049934"/>
    </source>
</evidence>
<dbReference type="Gene3D" id="3.60.9.10">
    <property type="entry name" value="Aldehyde ferredoxin oxidoreductase, N-terminal domain"/>
    <property type="match status" value="1"/>
</dbReference>
<protein>
    <submittedName>
        <fullName evidence="10">Aldehyde ferredoxin oxidoreductase</fullName>
    </submittedName>
</protein>
<evidence type="ECO:0000256" key="6">
    <source>
        <dbReference type="ARBA" id="ARBA00023004"/>
    </source>
</evidence>
<dbReference type="InterPro" id="IPR051919">
    <property type="entry name" value="W-dependent_AOR"/>
</dbReference>
<dbReference type="PANTHER" id="PTHR30038">
    <property type="entry name" value="ALDEHYDE FERREDOXIN OXIDOREDUCTASE"/>
    <property type="match status" value="1"/>
</dbReference>
<dbReference type="SUPFAM" id="SSF56228">
    <property type="entry name" value="Aldehyde ferredoxin oxidoreductase, N-terminal domain"/>
    <property type="match status" value="1"/>
</dbReference>
<sequence length="741" mass="83237">MSQLVFDPSKVMDIDYTKRTEYLEGLEAIQAAHKVLKEITYTPSLPDKGYTNRTLYVNVGTLEITEKPVTQQMKDVFIGGRGFGLFHLWNAVKPTTRWNDPENEIVISPGPVAGMTQYAGTGKSLVVSLSPQTDIPIDSNVGGFYGPLLKFSGFDALELQGKSDKDIILFIDGQKGIIRIEDAPTDPVDSHVLAEVLTHMYAENEKDLPNISVVSTGAAAEHSLIGMLNFSFYDRRRKCVRFKQAGRGGIGTVFRDKRIRALVVRGPKVAGDLNHPADPETIAKTGIKYHKEIRENDGSQCMMRRNGTAHIVEIMDAYDLLPVHNFQYGSHPDVHKIDSSYWQQRCTQHTVDGCWYGCSMACAKGADGLVLKTGPYKGDMVTVDGPEYENAAGLGSNCGVFDPDYLLELNFYCDTYGICTITYGTLTAFVMECYQRGILNKERTGGLEMTWGNAEADLEMMHQMARGEGFGKIAGLGVKKMKEHFIKNGWGDPQLINDIGMENKGLEYSQYMSKESLAQQGGYALTNKGPQHDEAWLIFMDMVNKQLPTFEDKAEALYYFPLFRTWFGLNGFCKLPWNDVVPANNSEQPEAHKVPEHVQNYVDLFSATTGIQIDKEELIVQSAKVYNFQRVFNIRMGKGLRLHDAAPYRSLGPVTREEYESRAERYDQQIITEMGLDPAGKSTEEKMALHRKWRTERFSKLMDSVYTRRGWTLDGVPTLARLKELGLDAFPEVVEVVKQHL</sequence>
<evidence type="ECO:0000259" key="9">
    <source>
        <dbReference type="SMART" id="SM00790"/>
    </source>
</evidence>
<dbReference type="InterPro" id="IPR036503">
    <property type="entry name" value="Ald_Fedxn_OxRdtase_N_sf"/>
</dbReference>
<dbReference type="Pfam" id="PF02730">
    <property type="entry name" value="AFOR_N"/>
    <property type="match status" value="1"/>
</dbReference>
<evidence type="ECO:0000256" key="7">
    <source>
        <dbReference type="ARBA" id="ARBA00023014"/>
    </source>
</evidence>
<evidence type="ECO:0000256" key="2">
    <source>
        <dbReference type="ARBA" id="ARBA00011032"/>
    </source>
</evidence>
<evidence type="ECO:0000256" key="1">
    <source>
        <dbReference type="ARBA" id="ARBA00001966"/>
    </source>
</evidence>
<dbReference type="RefSeq" id="WP_285608289.1">
    <property type="nucleotide sequence ID" value="NZ_BSDC01000002.1"/>
</dbReference>
<proteinExistence type="inferred from homology"/>
<accession>A0ABQ5PXT2</accession>
<dbReference type="InterPro" id="IPR013984">
    <property type="entry name" value="Ald_Fedxn_OxRdtase_dom2"/>
</dbReference>
<dbReference type="SUPFAM" id="SSF48310">
    <property type="entry name" value="Aldehyde ferredoxin oxidoreductase, C-terminal domains"/>
    <property type="match status" value="1"/>
</dbReference>
<dbReference type="EMBL" id="BSDC01000002">
    <property type="protein sequence ID" value="GLH67267.1"/>
    <property type="molecule type" value="Genomic_DNA"/>
</dbReference>
<dbReference type="Gene3D" id="1.10.599.10">
    <property type="entry name" value="Aldehyde Ferredoxin Oxidoreductase Protein, subunit A, domain 3"/>
    <property type="match status" value="1"/>
</dbReference>
<keyword evidence="11" id="KW-1185">Reference proteome</keyword>
<evidence type="ECO:0000256" key="3">
    <source>
        <dbReference type="ARBA" id="ARBA00022485"/>
    </source>
</evidence>
<keyword evidence="7" id="KW-0411">Iron-sulfur</keyword>
<comment type="cofactor">
    <cofactor evidence="8">
        <name>tungstopterin</name>
        <dbReference type="ChEBI" id="CHEBI:30402"/>
    </cofactor>
</comment>
<dbReference type="InterPro" id="IPR036021">
    <property type="entry name" value="Tungsten_al_ferr_oxy-like_C"/>
</dbReference>
<dbReference type="InterPro" id="IPR013985">
    <property type="entry name" value="Ald_Fedxn_OxRdtase_dom3"/>
</dbReference>
<evidence type="ECO:0000313" key="10">
    <source>
        <dbReference type="EMBL" id="GLH67267.1"/>
    </source>
</evidence>
<comment type="similarity">
    <text evidence="2">Belongs to the AOR/FOR family.</text>
</comment>
<reference evidence="10" key="1">
    <citation type="journal article" date="2023" name="Antonie Van Leeuwenhoek">
        <title>Mesoterricola silvestris gen. nov., sp. nov., Mesoterricola sediminis sp. nov., Geothrix oryzae sp. nov., Geothrix edaphica sp. nov., Geothrix rubra sp. nov., and Geothrix limicola sp. nov., six novel members of Acidobacteriota isolated from soils.</title>
        <authorList>
            <person name="Itoh H."/>
            <person name="Sugisawa Y."/>
            <person name="Mise K."/>
            <person name="Xu Z."/>
            <person name="Kuniyasu M."/>
            <person name="Ushijima N."/>
            <person name="Kawano K."/>
            <person name="Kobayashi E."/>
            <person name="Shiratori Y."/>
            <person name="Masuda Y."/>
            <person name="Senoo K."/>
        </authorList>
    </citation>
    <scope>NUCLEOTIDE SEQUENCE</scope>
    <source>
        <strain evidence="10">Red802</strain>
    </source>
</reference>
<dbReference type="InterPro" id="IPR001203">
    <property type="entry name" value="OxRdtase_Ald_Fedxn_C"/>
</dbReference>
<keyword evidence="3" id="KW-0004">4Fe-4S</keyword>
<dbReference type="Gene3D" id="1.10.569.10">
    <property type="entry name" value="Aldehyde Ferredoxin Oxidoreductase Protein, subunit A, domain 2"/>
    <property type="match status" value="1"/>
</dbReference>
<name>A0ABQ5PXT2_9BACT</name>
<keyword evidence="6" id="KW-0408">Iron</keyword>
<dbReference type="InterPro" id="IPR013983">
    <property type="entry name" value="Ald_Fedxn_OxRdtase_N"/>
</dbReference>
<dbReference type="Pfam" id="PF01314">
    <property type="entry name" value="AFOR_C"/>
    <property type="match status" value="1"/>
</dbReference>
<keyword evidence="4" id="KW-0479">Metal-binding</keyword>
<organism evidence="10 11">
    <name type="scientific">Geothrix edaphica</name>
    <dbReference type="NCBI Taxonomy" id="2927976"/>
    <lineage>
        <taxon>Bacteria</taxon>
        <taxon>Pseudomonadati</taxon>
        <taxon>Acidobacteriota</taxon>
        <taxon>Holophagae</taxon>
        <taxon>Holophagales</taxon>
        <taxon>Holophagaceae</taxon>
        <taxon>Geothrix</taxon>
    </lineage>
</organism>
<dbReference type="PANTHER" id="PTHR30038:SF7">
    <property type="entry name" value="TUNGSTEN-CONTAINING GLYCERALDEHYDE-3-PHOSPHATE:FERREDOXIN OXIDOREDUCTASE"/>
    <property type="match status" value="1"/>
</dbReference>
<gene>
    <name evidence="10" type="ORF">GETHED_16310</name>
</gene>
<comment type="cofactor">
    <cofactor evidence="1">
        <name>[4Fe-4S] cluster</name>
        <dbReference type="ChEBI" id="CHEBI:49883"/>
    </cofactor>
</comment>
<dbReference type="SMART" id="SM00790">
    <property type="entry name" value="AFOR_N"/>
    <property type="match status" value="1"/>
</dbReference>
<feature type="domain" description="Aldehyde ferredoxin oxidoreductase N-terminal" evidence="9">
    <location>
        <begin position="50"/>
        <end position="268"/>
    </location>
</feature>
<keyword evidence="5" id="KW-0560">Oxidoreductase</keyword>
<evidence type="ECO:0000313" key="11">
    <source>
        <dbReference type="Proteomes" id="UP001165044"/>
    </source>
</evidence>
<evidence type="ECO:0000256" key="4">
    <source>
        <dbReference type="ARBA" id="ARBA00022723"/>
    </source>
</evidence>
<evidence type="ECO:0000256" key="5">
    <source>
        <dbReference type="ARBA" id="ARBA00023002"/>
    </source>
</evidence>